<dbReference type="Proteomes" id="UP000076167">
    <property type="component" value="Unassembled WGS sequence"/>
</dbReference>
<dbReference type="RefSeq" id="WP_063093020.1">
    <property type="nucleotide sequence ID" value="NZ_JAINWB010000003.1"/>
</dbReference>
<feature type="region of interest" description="Disordered" evidence="2">
    <location>
        <begin position="313"/>
        <end position="332"/>
    </location>
</feature>
<name>A0ABR5XWD5_9PROT</name>
<keyword evidence="4" id="KW-1185">Reference proteome</keyword>
<evidence type="ECO:0000256" key="1">
    <source>
        <dbReference type="SAM" id="Coils"/>
    </source>
</evidence>
<evidence type="ECO:0000256" key="2">
    <source>
        <dbReference type="SAM" id="MobiDB-lite"/>
    </source>
</evidence>
<feature type="coiled-coil region" evidence="1">
    <location>
        <begin position="204"/>
        <end position="305"/>
    </location>
</feature>
<organism evidence="3 4">
    <name type="scientific">Thalassospira xiamenensis</name>
    <dbReference type="NCBI Taxonomy" id="220697"/>
    <lineage>
        <taxon>Bacteria</taxon>
        <taxon>Pseudomonadati</taxon>
        <taxon>Pseudomonadota</taxon>
        <taxon>Alphaproteobacteria</taxon>
        <taxon>Rhodospirillales</taxon>
        <taxon>Thalassospiraceae</taxon>
        <taxon>Thalassospira</taxon>
    </lineage>
</organism>
<dbReference type="EMBL" id="LPXL01000056">
    <property type="protein sequence ID" value="KZC97166.1"/>
    <property type="molecule type" value="Genomic_DNA"/>
</dbReference>
<accession>A0ABR5XWD5</accession>
<proteinExistence type="predicted"/>
<reference evidence="3 4" key="1">
    <citation type="submission" date="2015-12" db="EMBL/GenBank/DDBJ databases">
        <title>Genome sequence of Thalassospira xiamenensis MCCC 1A03005.</title>
        <authorList>
            <person name="Lu L."/>
            <person name="Lai Q."/>
            <person name="Shao Z."/>
            <person name="Qian P."/>
        </authorList>
    </citation>
    <scope>NUCLEOTIDE SEQUENCE [LARGE SCALE GENOMIC DNA]</scope>
    <source>
        <strain evidence="3 4">MCCC 1A03005</strain>
    </source>
</reference>
<comment type="caution">
    <text evidence="3">The sequence shown here is derived from an EMBL/GenBank/DDBJ whole genome shotgun (WGS) entry which is preliminary data.</text>
</comment>
<feature type="coiled-coil region" evidence="1">
    <location>
        <begin position="393"/>
        <end position="440"/>
    </location>
</feature>
<evidence type="ECO:0008006" key="5">
    <source>
        <dbReference type="Google" id="ProtNLM"/>
    </source>
</evidence>
<gene>
    <name evidence="3" type="ORF">AUP40_04310</name>
</gene>
<protein>
    <recommendedName>
        <fullName evidence="5">Bacteriophage tail tape measure N-terminal domain-containing protein</fullName>
    </recommendedName>
</protein>
<feature type="compositionally biased region" description="Basic and acidic residues" evidence="2">
    <location>
        <begin position="314"/>
        <end position="332"/>
    </location>
</feature>
<keyword evidence="1" id="KW-0175">Coiled coil</keyword>
<evidence type="ECO:0000313" key="4">
    <source>
        <dbReference type="Proteomes" id="UP000076167"/>
    </source>
</evidence>
<evidence type="ECO:0000313" key="3">
    <source>
        <dbReference type="EMBL" id="KZC97166.1"/>
    </source>
</evidence>
<sequence length="661" mass="70891">MAGELQKVGMSVSIDAELERLEANFKRAGRLVDTTSTNMDRSTKRAAKAFNQLQASLDPLARAGQNLERQSDKVRLALEKGAITTKEANAAYRQLNDRFDAYVAKLNQAGVAVAANDNAVVKAVPNYRRFGAIAQQAGYQVGDFAVQVASGQNVLVALTQQASQLLGAFGPWGAVIGAAAAIAGALAIAFWDTSESADEAATSLEAYEKSVKKAEEFIKKLNDQQKESAELLRDERDEILKTAKARLEAAKAALEIRKAEIERINAMSNDPMFGIGDEPIDAGVYQNQINEIAELQAKFDDLNDSMTAAIDSSEEFKASQEADKSRKKAADDAERQAEKIGAVIEALQYELSAFEMTNRELEVNNALRRAGVDGASAQGILIRQLAGDVYDYKQRLEDLNDALDREAKVMEEGARVTEANRTAQEKYNDEIERLRELLAEGAISQETYGRAASAAADDLTKANEKLNKTGKEVGRVLGNAFSDLGGWADDARGKVDQLAMSIAEMVWQQQIAQPAADAIGGAIGGIDWGSMFAFADGGIMTSRGKLPLRQYSEGGIANSPQLAMFGEGSVPEAYVPVPSGKIPVDIRMPKMPAANSGGPSAIFNIDARGADQAGMARLETAITAIGGEVRRIDSTFNKRAVNAVSDQARRGGSAGRAIRGR</sequence>